<organism evidence="1">
    <name type="scientific">Myoviridae sp. cte0p10</name>
    <dbReference type="NCBI Taxonomy" id="2826674"/>
    <lineage>
        <taxon>Viruses</taxon>
        <taxon>Duplodnaviria</taxon>
        <taxon>Heunggongvirae</taxon>
        <taxon>Uroviricota</taxon>
        <taxon>Caudoviricetes</taxon>
    </lineage>
</organism>
<name>A0A8S5NEY4_9CAUD</name>
<protein>
    <submittedName>
        <fullName evidence="1">Uncharacterized protein</fullName>
    </submittedName>
</protein>
<evidence type="ECO:0000313" key="1">
    <source>
        <dbReference type="EMBL" id="DAD93286.1"/>
    </source>
</evidence>
<sequence length="58" mass="6414">MRGGAIPPYGVTIWKTRQIVGRSQVGLLLTLLERSTGVSSMQKVVRVHYLSFARDGII</sequence>
<dbReference type="EMBL" id="BK015156">
    <property type="protein sequence ID" value="DAD93286.1"/>
    <property type="molecule type" value="Genomic_DNA"/>
</dbReference>
<proteinExistence type="predicted"/>
<accession>A0A8S5NEY4</accession>
<reference evidence="1" key="1">
    <citation type="journal article" date="2021" name="Proc. Natl. Acad. Sci. U.S.A.">
        <title>A Catalog of Tens of Thousands of Viruses from Human Metagenomes Reveals Hidden Associations with Chronic Diseases.</title>
        <authorList>
            <person name="Tisza M.J."/>
            <person name="Buck C.B."/>
        </authorList>
    </citation>
    <scope>NUCLEOTIDE SEQUENCE</scope>
    <source>
        <strain evidence="1">Cte0p10</strain>
    </source>
</reference>